<protein>
    <submittedName>
        <fullName evidence="1">Uncharacterized protein</fullName>
    </submittedName>
</protein>
<sequence>MQRFLEPPTRFTAALRKGRFLHITQGSSRAPTSTIIDSAAFREFEGRWLDLCPSLRNALLRVLNERDPKSFKFFEEEQARMSDHLESQARPTLNRQNVFLKHLEARDKRHDEKVKELILHNCDLRDAALEERTKRLKVEGRYNVRGALARMVYEAKLQKKIPPTLGIQQGLDKLAHGREFSAALGKEVQARKLDLQDVMASVNRLYEIVSKCTSGNDDTFNDIIIVRASKFSDNERAALAVFFKIQSRLNAFKWREDTSLKGDE</sequence>
<evidence type="ECO:0000313" key="2">
    <source>
        <dbReference type="Proteomes" id="UP000244722"/>
    </source>
</evidence>
<dbReference type="OrthoDB" id="5425868at2759"/>
<keyword evidence="2" id="KW-1185">Reference proteome</keyword>
<proteinExistence type="predicted"/>
<organism evidence="1 2">
    <name type="scientific">Tuber borchii</name>
    <name type="common">White truffle</name>
    <dbReference type="NCBI Taxonomy" id="42251"/>
    <lineage>
        <taxon>Eukaryota</taxon>
        <taxon>Fungi</taxon>
        <taxon>Dikarya</taxon>
        <taxon>Ascomycota</taxon>
        <taxon>Pezizomycotina</taxon>
        <taxon>Pezizomycetes</taxon>
        <taxon>Pezizales</taxon>
        <taxon>Tuberaceae</taxon>
        <taxon>Tuber</taxon>
    </lineage>
</organism>
<accession>A0A2T6ZY74</accession>
<reference evidence="1 2" key="1">
    <citation type="submission" date="2017-04" db="EMBL/GenBank/DDBJ databases">
        <title>Draft genome sequence of Tuber borchii Vittad., a whitish edible truffle.</title>
        <authorList>
            <consortium name="DOE Joint Genome Institute"/>
            <person name="Murat C."/>
            <person name="Kuo A."/>
            <person name="Barry K.W."/>
            <person name="Clum A."/>
            <person name="Dockter R.B."/>
            <person name="Fauchery L."/>
            <person name="Iotti M."/>
            <person name="Kohler A."/>
            <person name="Labutti K."/>
            <person name="Lindquist E.A."/>
            <person name="Lipzen A."/>
            <person name="Ohm R.A."/>
            <person name="Wang M."/>
            <person name="Grigoriev I.V."/>
            <person name="Zambonelli A."/>
            <person name="Martin F.M."/>
        </authorList>
    </citation>
    <scope>NUCLEOTIDE SEQUENCE [LARGE SCALE GENOMIC DNA]</scope>
    <source>
        <strain evidence="1 2">Tbo3840</strain>
    </source>
</reference>
<dbReference type="Proteomes" id="UP000244722">
    <property type="component" value="Unassembled WGS sequence"/>
</dbReference>
<dbReference type="AlphaFoldDB" id="A0A2T6ZY74"/>
<dbReference type="EMBL" id="NESQ01000065">
    <property type="protein sequence ID" value="PUU80429.1"/>
    <property type="molecule type" value="Genomic_DNA"/>
</dbReference>
<comment type="caution">
    <text evidence="1">The sequence shown here is derived from an EMBL/GenBank/DDBJ whole genome shotgun (WGS) entry which is preliminary data.</text>
</comment>
<gene>
    <name evidence="1" type="ORF">B9Z19DRAFT_1123616</name>
</gene>
<evidence type="ECO:0000313" key="1">
    <source>
        <dbReference type="EMBL" id="PUU80429.1"/>
    </source>
</evidence>
<name>A0A2T6ZY74_TUBBO</name>